<organism evidence="2 3">
    <name type="scientific">Steinernema hermaphroditum</name>
    <dbReference type="NCBI Taxonomy" id="289476"/>
    <lineage>
        <taxon>Eukaryota</taxon>
        <taxon>Metazoa</taxon>
        <taxon>Ecdysozoa</taxon>
        <taxon>Nematoda</taxon>
        <taxon>Chromadorea</taxon>
        <taxon>Rhabditida</taxon>
        <taxon>Tylenchina</taxon>
        <taxon>Panagrolaimomorpha</taxon>
        <taxon>Strongyloidoidea</taxon>
        <taxon>Steinernematidae</taxon>
        <taxon>Steinernema</taxon>
    </lineage>
</organism>
<sequence length="151" mass="17375">MCRHTSDNDCRGSAPALPRFEKPPIKGDSRQIDFKYDRIESIEFGNPPDESVKETLEQFRTKTLPMIRSIASGCSLKVFVDSSHPHNLCDIIFDGLKECTGLSDIDLSNYGEKCQQFIRRQIEFAVWKEPLRERRLQVTVHDSAEITLFCH</sequence>
<protein>
    <submittedName>
        <fullName evidence="2">Uncharacterized protein</fullName>
    </submittedName>
</protein>
<feature type="region of interest" description="Disordered" evidence="1">
    <location>
        <begin position="1"/>
        <end position="28"/>
    </location>
</feature>
<evidence type="ECO:0000256" key="1">
    <source>
        <dbReference type="SAM" id="MobiDB-lite"/>
    </source>
</evidence>
<dbReference type="EMBL" id="JAUCMV010000003">
    <property type="protein sequence ID" value="KAK0413607.1"/>
    <property type="molecule type" value="Genomic_DNA"/>
</dbReference>
<name>A0AA39HZ91_9BILA</name>
<reference evidence="2" key="1">
    <citation type="submission" date="2023-06" db="EMBL/GenBank/DDBJ databases">
        <title>Genomic analysis of the entomopathogenic nematode Steinernema hermaphroditum.</title>
        <authorList>
            <person name="Schwarz E.M."/>
            <person name="Heppert J.K."/>
            <person name="Baniya A."/>
            <person name="Schwartz H.T."/>
            <person name="Tan C.-H."/>
            <person name="Antoshechkin I."/>
            <person name="Sternberg P.W."/>
            <person name="Goodrich-Blair H."/>
            <person name="Dillman A.R."/>
        </authorList>
    </citation>
    <scope>NUCLEOTIDE SEQUENCE</scope>
    <source>
        <strain evidence="2">PS9179</strain>
        <tissue evidence="2">Whole animal</tissue>
    </source>
</reference>
<keyword evidence="3" id="KW-1185">Reference proteome</keyword>
<evidence type="ECO:0000313" key="2">
    <source>
        <dbReference type="EMBL" id="KAK0413607.1"/>
    </source>
</evidence>
<proteinExistence type="predicted"/>
<comment type="caution">
    <text evidence="2">The sequence shown here is derived from an EMBL/GenBank/DDBJ whole genome shotgun (WGS) entry which is preliminary data.</text>
</comment>
<feature type="compositionally biased region" description="Basic and acidic residues" evidence="1">
    <location>
        <begin position="19"/>
        <end position="28"/>
    </location>
</feature>
<evidence type="ECO:0000313" key="3">
    <source>
        <dbReference type="Proteomes" id="UP001175271"/>
    </source>
</evidence>
<gene>
    <name evidence="2" type="ORF">QR680_006901</name>
</gene>
<accession>A0AA39HZ91</accession>
<dbReference type="Proteomes" id="UP001175271">
    <property type="component" value="Unassembled WGS sequence"/>
</dbReference>
<dbReference type="AlphaFoldDB" id="A0AA39HZ91"/>
<feature type="compositionally biased region" description="Basic and acidic residues" evidence="1">
    <location>
        <begin position="1"/>
        <end position="10"/>
    </location>
</feature>